<dbReference type="EMBL" id="JX649877">
    <property type="protein sequence ID" value="AGC71621.1"/>
    <property type="molecule type" value="Genomic_DNA"/>
</dbReference>
<dbReference type="Gene3D" id="3.50.50.60">
    <property type="entry name" value="FAD/NAD(P)-binding domain"/>
    <property type="match status" value="1"/>
</dbReference>
<sequence length="344" mass="36683">MDVIVVGGGIAGASIAYELAAHREVLLIEADSTPGSQTTGRSAATWIDSYGPPAVRTLSEASLDWFLNPPIETDGDLARPMGCLWLGAEGHEQHLRDLTKTTGVSLIGAAEITELNPLLRPGLFDEAAYDERALDLDVAGLHHSYLRAFKARGGVVNTRSALLEATRINGIWRVRTANGDLSAPLLVNAAGAWGDHVATACGVQPVGLEPRRRSIFQSVPKEPVPHFPFTITVDETFYLKPEGDGVLCSPVDADLQEPGDPKPNELEIARAIDAINDATTLNLRSVRTAWAGQRTFAPGGDPIARFDDTAEGFFWFVGQGGWGIQIAPAHAIAAAARIKSARLA</sequence>
<dbReference type="PANTHER" id="PTHR13847:SF287">
    <property type="entry name" value="FAD-DEPENDENT OXIDOREDUCTASE DOMAIN-CONTAINING PROTEIN 1"/>
    <property type="match status" value="1"/>
</dbReference>
<feature type="domain" description="FAD dependent oxidoreductase" evidence="2">
    <location>
        <begin position="2"/>
        <end position="336"/>
    </location>
</feature>
<dbReference type="GO" id="GO:0016491">
    <property type="term" value="F:oxidoreductase activity"/>
    <property type="evidence" value="ECO:0007669"/>
    <property type="project" value="UniProtKB-KW"/>
</dbReference>
<dbReference type="SUPFAM" id="SSF51905">
    <property type="entry name" value="FAD/NAD(P)-binding domain"/>
    <property type="match status" value="1"/>
</dbReference>
<protein>
    <submittedName>
        <fullName evidence="3">FAD dependent oxidoreductase</fullName>
    </submittedName>
</protein>
<dbReference type="AlphaFoldDB" id="L7VW83"/>
<proteinExistence type="predicted"/>
<organism evidence="3">
    <name type="scientific">uncultured bacterium A1Q1_fos_1053</name>
    <dbReference type="NCBI Taxonomy" id="1256539"/>
    <lineage>
        <taxon>Bacteria</taxon>
        <taxon>environmental samples</taxon>
    </lineage>
</organism>
<keyword evidence="1" id="KW-0560">Oxidoreductase</keyword>
<dbReference type="GO" id="GO:0005737">
    <property type="term" value="C:cytoplasm"/>
    <property type="evidence" value="ECO:0007669"/>
    <property type="project" value="TreeGrafter"/>
</dbReference>
<dbReference type="Pfam" id="PF01266">
    <property type="entry name" value="DAO"/>
    <property type="match status" value="1"/>
</dbReference>
<dbReference type="InterPro" id="IPR036188">
    <property type="entry name" value="FAD/NAD-bd_sf"/>
</dbReference>
<dbReference type="PANTHER" id="PTHR13847">
    <property type="entry name" value="SARCOSINE DEHYDROGENASE-RELATED"/>
    <property type="match status" value="1"/>
</dbReference>
<evidence type="ECO:0000256" key="1">
    <source>
        <dbReference type="ARBA" id="ARBA00023002"/>
    </source>
</evidence>
<reference evidence="3" key="1">
    <citation type="submission" date="2012-09" db="EMBL/GenBank/DDBJ databases">
        <title>Metagenomic Characterization of a Microbial Community in Wastewater Detects High Levels of Antibiotic Resistance.</title>
        <authorList>
            <person name="Abrams M."/>
            <person name="Caldwell A."/>
            <person name="Vandaei E."/>
            <person name="Lee W."/>
            <person name="Perrott J."/>
            <person name="Khan S.Y."/>
            <person name="Ta J."/>
            <person name="Romero D."/>
            <person name="Nguyen V."/>
            <person name="Pourmand N."/>
            <person name="Ouverney C.C."/>
        </authorList>
    </citation>
    <scope>NUCLEOTIDE SEQUENCE</scope>
</reference>
<dbReference type="Gene3D" id="3.30.9.10">
    <property type="entry name" value="D-Amino Acid Oxidase, subunit A, domain 2"/>
    <property type="match status" value="1"/>
</dbReference>
<accession>L7VW83</accession>
<name>L7VW83_9BACT</name>
<evidence type="ECO:0000259" key="2">
    <source>
        <dbReference type="Pfam" id="PF01266"/>
    </source>
</evidence>
<evidence type="ECO:0000313" key="3">
    <source>
        <dbReference type="EMBL" id="AGC71621.1"/>
    </source>
</evidence>
<dbReference type="InterPro" id="IPR006076">
    <property type="entry name" value="FAD-dep_OxRdtase"/>
</dbReference>